<dbReference type="InterPro" id="IPR036388">
    <property type="entry name" value="WH-like_DNA-bd_sf"/>
</dbReference>
<dbReference type="Pfam" id="PF00126">
    <property type="entry name" value="HTH_1"/>
    <property type="match status" value="1"/>
</dbReference>
<dbReference type="SUPFAM" id="SSF46785">
    <property type="entry name" value="Winged helix' DNA-binding domain"/>
    <property type="match status" value="1"/>
</dbReference>
<dbReference type="SUPFAM" id="SSF53850">
    <property type="entry name" value="Periplasmic binding protein-like II"/>
    <property type="match status" value="1"/>
</dbReference>
<gene>
    <name evidence="6" type="ORF">C7440_3442</name>
</gene>
<protein>
    <submittedName>
        <fullName evidence="6">LysR family transcriptional regulator</fullName>
    </submittedName>
</protein>
<evidence type="ECO:0000259" key="5">
    <source>
        <dbReference type="PROSITE" id="PS50931"/>
    </source>
</evidence>
<dbReference type="Proteomes" id="UP000246145">
    <property type="component" value="Unassembled WGS sequence"/>
</dbReference>
<reference evidence="6 7" key="1">
    <citation type="submission" date="2018-04" db="EMBL/GenBank/DDBJ databases">
        <title>Genomic Encyclopedia of Type Strains, Phase IV (KMG-IV): sequencing the most valuable type-strain genomes for metagenomic binning, comparative biology and taxonomic classification.</title>
        <authorList>
            <person name="Goeker M."/>
        </authorList>
    </citation>
    <scope>NUCLEOTIDE SEQUENCE [LARGE SCALE GENOMIC DNA]</scope>
    <source>
        <strain evidence="6 7">DSM 10065</strain>
    </source>
</reference>
<accession>A0A2U1CI79</accession>
<keyword evidence="4" id="KW-0804">Transcription</keyword>
<name>A0A2U1CI79_9BURK</name>
<dbReference type="PROSITE" id="PS50931">
    <property type="entry name" value="HTH_LYSR"/>
    <property type="match status" value="1"/>
</dbReference>
<dbReference type="InterPro" id="IPR036390">
    <property type="entry name" value="WH_DNA-bd_sf"/>
</dbReference>
<dbReference type="PANTHER" id="PTHR30419">
    <property type="entry name" value="HTH-TYPE TRANSCRIPTIONAL REGULATOR YBHD"/>
    <property type="match status" value="1"/>
</dbReference>
<comment type="caution">
    <text evidence="6">The sequence shown here is derived from an EMBL/GenBank/DDBJ whole genome shotgun (WGS) entry which is preliminary data.</text>
</comment>
<dbReference type="PANTHER" id="PTHR30419:SF8">
    <property type="entry name" value="NITROGEN ASSIMILATION TRANSCRIPTIONAL ACTIVATOR-RELATED"/>
    <property type="match status" value="1"/>
</dbReference>
<dbReference type="OrthoDB" id="8627799at2"/>
<feature type="domain" description="HTH lysR-type" evidence="5">
    <location>
        <begin position="16"/>
        <end position="73"/>
    </location>
</feature>
<evidence type="ECO:0000256" key="4">
    <source>
        <dbReference type="ARBA" id="ARBA00023163"/>
    </source>
</evidence>
<evidence type="ECO:0000256" key="2">
    <source>
        <dbReference type="ARBA" id="ARBA00023015"/>
    </source>
</evidence>
<dbReference type="InterPro" id="IPR050950">
    <property type="entry name" value="HTH-type_LysR_regulators"/>
</dbReference>
<dbReference type="STRING" id="1231391.GCA_000308195_00672"/>
<dbReference type="EMBL" id="QEKO01000007">
    <property type="protein sequence ID" value="PVY60648.1"/>
    <property type="molecule type" value="Genomic_DNA"/>
</dbReference>
<dbReference type="InterPro" id="IPR000847">
    <property type="entry name" value="LysR_HTH_N"/>
</dbReference>
<proteinExistence type="inferred from homology"/>
<dbReference type="GO" id="GO:0003677">
    <property type="term" value="F:DNA binding"/>
    <property type="evidence" value="ECO:0007669"/>
    <property type="project" value="UniProtKB-KW"/>
</dbReference>
<sequence>MPHKAPSLPPVSLHRLKLRPLLIFERVFNSPSIASAARELNMSQSAVTKAIQELEASLDVPLFERSNRGTAPTCYGVLLGERVRTVISELRYLTDELNSFRSGESGHVIVGTLISASAQLLPKAILKLKKLVPDVLVTVREGPNEQLFHELANGELDIVVGRLPEANLPLMRRFPFSHTVLYPDEICVVAGRKHPLARRKGLGLPDLLGYPWILPLRESPARAMTEKLLQDTGLSMPRNITESLSLVTNIGLLQDSASILFMPLAAARHFQRLGLVAILNVGQLGKFGDVGYTVRADRLPTPATQRFMECLR</sequence>
<evidence type="ECO:0000313" key="6">
    <source>
        <dbReference type="EMBL" id="PVY60648.1"/>
    </source>
</evidence>
<dbReference type="InterPro" id="IPR005119">
    <property type="entry name" value="LysR_subst-bd"/>
</dbReference>
<evidence type="ECO:0000256" key="3">
    <source>
        <dbReference type="ARBA" id="ARBA00023125"/>
    </source>
</evidence>
<dbReference type="GO" id="GO:0005829">
    <property type="term" value="C:cytosol"/>
    <property type="evidence" value="ECO:0007669"/>
    <property type="project" value="TreeGrafter"/>
</dbReference>
<dbReference type="RefSeq" id="WP_017523048.1">
    <property type="nucleotide sequence ID" value="NZ_JACCEX010000007.1"/>
</dbReference>
<dbReference type="PRINTS" id="PR00039">
    <property type="entry name" value="HTHLYSR"/>
</dbReference>
<keyword evidence="7" id="KW-1185">Reference proteome</keyword>
<dbReference type="GO" id="GO:0003700">
    <property type="term" value="F:DNA-binding transcription factor activity"/>
    <property type="evidence" value="ECO:0007669"/>
    <property type="project" value="InterPro"/>
</dbReference>
<evidence type="ECO:0000256" key="1">
    <source>
        <dbReference type="ARBA" id="ARBA00009437"/>
    </source>
</evidence>
<dbReference type="Pfam" id="PF03466">
    <property type="entry name" value="LysR_substrate"/>
    <property type="match status" value="1"/>
</dbReference>
<comment type="similarity">
    <text evidence="1">Belongs to the LysR transcriptional regulatory family.</text>
</comment>
<organism evidence="6 7">
    <name type="scientific">Pusillimonas noertemannii</name>
    <dbReference type="NCBI Taxonomy" id="305977"/>
    <lineage>
        <taxon>Bacteria</taxon>
        <taxon>Pseudomonadati</taxon>
        <taxon>Pseudomonadota</taxon>
        <taxon>Betaproteobacteria</taxon>
        <taxon>Burkholderiales</taxon>
        <taxon>Alcaligenaceae</taxon>
        <taxon>Pusillimonas</taxon>
    </lineage>
</organism>
<keyword evidence="2" id="KW-0805">Transcription regulation</keyword>
<evidence type="ECO:0000313" key="7">
    <source>
        <dbReference type="Proteomes" id="UP000246145"/>
    </source>
</evidence>
<dbReference type="Gene3D" id="1.10.10.10">
    <property type="entry name" value="Winged helix-like DNA-binding domain superfamily/Winged helix DNA-binding domain"/>
    <property type="match status" value="1"/>
</dbReference>
<dbReference type="AlphaFoldDB" id="A0A2U1CI79"/>
<dbReference type="Gene3D" id="3.40.190.290">
    <property type="match status" value="1"/>
</dbReference>
<keyword evidence="3" id="KW-0238">DNA-binding</keyword>